<dbReference type="RefSeq" id="WP_004342737.1">
    <property type="nucleotide sequence ID" value="NZ_CALLWX010000012.1"/>
</dbReference>
<gene>
    <name evidence="3" type="ORF">NCTC13063_00116</name>
</gene>
<dbReference type="InterPro" id="IPR036735">
    <property type="entry name" value="NGN_dom_sf"/>
</dbReference>
<dbReference type="CDD" id="cd09895">
    <property type="entry name" value="NGN_SP_UpxY"/>
    <property type="match status" value="1"/>
</dbReference>
<dbReference type="Pfam" id="PF02357">
    <property type="entry name" value="NusG"/>
    <property type="match status" value="1"/>
</dbReference>
<organism evidence="3 4">
    <name type="scientific">Segatella buccae</name>
    <dbReference type="NCBI Taxonomy" id="28126"/>
    <lineage>
        <taxon>Bacteria</taxon>
        <taxon>Pseudomonadati</taxon>
        <taxon>Bacteroidota</taxon>
        <taxon>Bacteroidia</taxon>
        <taxon>Bacteroidales</taxon>
        <taxon>Prevotellaceae</taxon>
        <taxon>Segatella</taxon>
    </lineage>
</organism>
<comment type="caution">
    <text evidence="3">The sequence shown here is derived from an EMBL/GenBank/DDBJ whole genome shotgun (WGS) entry which is preliminary data.</text>
</comment>
<proteinExistence type="predicted"/>
<dbReference type="GeneID" id="93537057"/>
<dbReference type="InterPro" id="IPR006645">
    <property type="entry name" value="NGN-like_dom"/>
</dbReference>
<dbReference type="GO" id="GO:0006354">
    <property type="term" value="P:DNA-templated transcription elongation"/>
    <property type="evidence" value="ECO:0007669"/>
    <property type="project" value="InterPro"/>
</dbReference>
<evidence type="ECO:0000259" key="2">
    <source>
        <dbReference type="Pfam" id="PF02357"/>
    </source>
</evidence>
<dbReference type="Gene3D" id="3.30.70.940">
    <property type="entry name" value="NusG, N-terminal domain"/>
    <property type="match status" value="1"/>
</dbReference>
<protein>
    <submittedName>
        <fullName evidence="3">Transcription termination factor nusG</fullName>
    </submittedName>
</protein>
<name>A0AAQ1ZHZ8_9BACT</name>
<evidence type="ECO:0000313" key="4">
    <source>
        <dbReference type="Proteomes" id="UP000255283"/>
    </source>
</evidence>
<dbReference type="AlphaFoldDB" id="A0AAQ1ZHZ8"/>
<dbReference type="EMBL" id="UGTJ01000001">
    <property type="protein sequence ID" value="SUB78865.1"/>
    <property type="molecule type" value="Genomic_DNA"/>
</dbReference>
<evidence type="ECO:0000256" key="1">
    <source>
        <dbReference type="ARBA" id="ARBA00023163"/>
    </source>
</evidence>
<sequence>METMTDKPWYAVRLFGMRARAIEEAFKTEGFRTFIPMHYEDYEDANGHHKRRLRPVVSNLLFVESGDEKKFKELVSSPRYKVSVIKPTPTSKSYAMISAKEMSEFISMCNPDMEVERLIVSDEEARMKTGDHVVVHHGPLKGMHGRLVRKNKKYYLLKEMTGGLGVMIKVARWCCAKQETE</sequence>
<dbReference type="SUPFAM" id="SSF82679">
    <property type="entry name" value="N-utilization substance G protein NusG, N-terminal domain"/>
    <property type="match status" value="1"/>
</dbReference>
<reference evidence="3 4" key="1">
    <citation type="submission" date="2018-06" db="EMBL/GenBank/DDBJ databases">
        <authorList>
            <consortium name="Pathogen Informatics"/>
            <person name="Doyle S."/>
        </authorList>
    </citation>
    <scope>NUCLEOTIDE SEQUENCE [LARGE SCALE GENOMIC DNA]</scope>
    <source>
        <strain evidence="3 4">NCTC13063</strain>
    </source>
</reference>
<dbReference type="Proteomes" id="UP000255283">
    <property type="component" value="Unassembled WGS sequence"/>
</dbReference>
<accession>A0AAQ1ZHZ8</accession>
<keyword evidence="1" id="KW-0804">Transcription</keyword>
<dbReference type="NCBIfam" id="NF033644">
    <property type="entry name" value="antiterm_UpxY"/>
    <property type="match status" value="1"/>
</dbReference>
<feature type="domain" description="NusG-like N-terminal" evidence="2">
    <location>
        <begin position="7"/>
        <end position="105"/>
    </location>
</feature>
<evidence type="ECO:0000313" key="3">
    <source>
        <dbReference type="EMBL" id="SUB78865.1"/>
    </source>
</evidence>